<dbReference type="EMBL" id="LFJC01000003">
    <property type="protein sequence ID" value="PIT04030.1"/>
    <property type="molecule type" value="Genomic_DNA"/>
</dbReference>
<evidence type="ECO:0000313" key="1">
    <source>
        <dbReference type="EMBL" id="PIT04030.1"/>
    </source>
</evidence>
<dbReference type="RefSeq" id="WP_100179158.1">
    <property type="nucleotide sequence ID" value="NZ_LFJC01000003.1"/>
</dbReference>
<comment type="caution">
    <text evidence="1">The sequence shown here is derived from an EMBL/GenBank/DDBJ whole genome shotgun (WGS) entry which is preliminary data.</text>
</comment>
<accession>A0A2M6UHE6</accession>
<reference evidence="1 2" key="1">
    <citation type="submission" date="2015-06" db="EMBL/GenBank/DDBJ databases">
        <title>Comparative genome analysis of nirS-carrying Bradyrhizobium sp. strains.</title>
        <authorList>
            <person name="Ishii S."/>
            <person name="Jang J."/>
            <person name="Nishizawa T."/>
            <person name="Senoo K."/>
        </authorList>
    </citation>
    <scope>NUCLEOTIDE SEQUENCE [LARGE SCALE GENOMIC DNA]</scope>
    <source>
        <strain evidence="1 2">TSA1</strain>
    </source>
</reference>
<dbReference type="Proteomes" id="UP000228930">
    <property type="component" value="Unassembled WGS sequence"/>
</dbReference>
<protein>
    <submittedName>
        <fullName evidence="1">Uncharacterized protein</fullName>
    </submittedName>
</protein>
<proteinExistence type="predicted"/>
<keyword evidence="2" id="KW-1185">Reference proteome</keyword>
<sequence>MTTVFLSGSRKISRIGSEVRGRLENMVQNGLTIVTGDANGADKAMQSCLHELGYSDITVYFVGAAPRNNVGNWPTRNVVADAKLQGREFYAQKDRAMADIADLGFVLWDGKSSGSVQNMLWLVARRKAVVVYYAPEKQFYNFRSENELVDFLSACDDETLDDLGRKVALPERLKKAHRTQQVLNL</sequence>
<name>A0A2M6UHE6_9BRAD</name>
<gene>
    <name evidence="1" type="ORF">TSA1_27085</name>
</gene>
<evidence type="ECO:0000313" key="2">
    <source>
        <dbReference type="Proteomes" id="UP000228930"/>
    </source>
</evidence>
<organism evidence="1 2">
    <name type="scientific">Bradyrhizobium nitroreducens</name>
    <dbReference type="NCBI Taxonomy" id="709803"/>
    <lineage>
        <taxon>Bacteria</taxon>
        <taxon>Pseudomonadati</taxon>
        <taxon>Pseudomonadota</taxon>
        <taxon>Alphaproteobacteria</taxon>
        <taxon>Hyphomicrobiales</taxon>
        <taxon>Nitrobacteraceae</taxon>
        <taxon>Bradyrhizobium</taxon>
    </lineage>
</organism>
<dbReference type="AlphaFoldDB" id="A0A2M6UHE6"/>